<comment type="function">
    <text evidence="1">Lipid phosphatase which dephosphorylates phosphatidylglycerophosphate (PGP) to phosphatidylglycerol (PG).</text>
</comment>
<keyword evidence="1" id="KW-0997">Cell inner membrane</keyword>
<feature type="transmembrane region" description="Helical" evidence="2">
    <location>
        <begin position="53"/>
        <end position="72"/>
    </location>
</feature>
<organism evidence="4 5">
    <name type="scientific">Methylophaga lonarensis MPL</name>
    <dbReference type="NCBI Taxonomy" id="1286106"/>
    <lineage>
        <taxon>Bacteria</taxon>
        <taxon>Pseudomonadati</taxon>
        <taxon>Pseudomonadota</taxon>
        <taxon>Gammaproteobacteria</taxon>
        <taxon>Thiotrichales</taxon>
        <taxon>Piscirickettsiaceae</taxon>
        <taxon>Methylophaga</taxon>
    </lineage>
</organism>
<dbReference type="GO" id="GO:0005886">
    <property type="term" value="C:plasma membrane"/>
    <property type="evidence" value="ECO:0007669"/>
    <property type="project" value="UniProtKB-SubCell"/>
</dbReference>
<keyword evidence="1 2" id="KW-0812">Transmembrane</keyword>
<dbReference type="GO" id="GO:0006655">
    <property type="term" value="P:phosphatidylglycerol biosynthetic process"/>
    <property type="evidence" value="ECO:0007669"/>
    <property type="project" value="UniProtKB-UniPathway"/>
</dbReference>
<dbReference type="InterPro" id="IPR007686">
    <property type="entry name" value="YutG/PgpA"/>
</dbReference>
<sequence length="162" mass="17974">MTTSSNKPDFRQLLKRPACFAALGFGAGLSPKAPGTAGTVVAIPIYLLLQPLSVFWYLLATLAAFVIGIWLCQQAVNWLQQEDPSAVVWDEIVGYLVTMIMAPQGWQWVIAGFVLFRLFDIWKPWPVKLADQQVHGGFGIMLDDVIAAIYAAICLQLLYFLL</sequence>
<evidence type="ECO:0000259" key="3">
    <source>
        <dbReference type="Pfam" id="PF04608"/>
    </source>
</evidence>
<feature type="transmembrane region" description="Helical" evidence="2">
    <location>
        <begin position="92"/>
        <end position="116"/>
    </location>
</feature>
<dbReference type="eggNOG" id="COG1267">
    <property type="taxonomic scope" value="Bacteria"/>
</dbReference>
<dbReference type="STRING" id="1286106.MPL1_05474"/>
<gene>
    <name evidence="4" type="ORF">MPL1_05474</name>
</gene>
<dbReference type="PATRIC" id="fig|1286106.3.peg.1098"/>
<accession>M7P1J0</accession>
<dbReference type="Pfam" id="PF04608">
    <property type="entry name" value="PgpA"/>
    <property type="match status" value="1"/>
</dbReference>
<dbReference type="PIRSF" id="PIRSF006162">
    <property type="entry name" value="PgpA"/>
    <property type="match status" value="1"/>
</dbReference>
<dbReference type="PANTHER" id="PTHR36305">
    <property type="entry name" value="PHOSPHATIDYLGLYCEROPHOSPHATASE A"/>
    <property type="match status" value="1"/>
</dbReference>
<keyword evidence="1" id="KW-1003">Cell membrane</keyword>
<feature type="domain" description="YutG/PgpA" evidence="3">
    <location>
        <begin position="22"/>
        <end position="158"/>
    </location>
</feature>
<dbReference type="Proteomes" id="UP000012019">
    <property type="component" value="Unassembled WGS sequence"/>
</dbReference>
<dbReference type="UniPathway" id="UPA00084">
    <property type="reaction ID" value="UER00504"/>
</dbReference>
<keyword evidence="1" id="KW-0479">Metal-binding</keyword>
<comment type="subcellular location">
    <subcellularLocation>
        <location evidence="1">Cell inner membrane</location>
        <topology evidence="1">Multi-pass membrane protein</topology>
    </subcellularLocation>
</comment>
<keyword evidence="1" id="KW-0460">Magnesium</keyword>
<keyword evidence="1" id="KW-0378">Hydrolase</keyword>
<evidence type="ECO:0000256" key="1">
    <source>
        <dbReference type="PIRNR" id="PIRNR006162"/>
    </source>
</evidence>
<comment type="pathway">
    <text evidence="1">Phospholipid metabolism; phosphatidylglycerol biosynthesis; phosphatidylglycerol from CDP-diacylglycerol: step 2/2.</text>
</comment>
<comment type="cofactor">
    <cofactor evidence="1">
        <name>Mg(2+)</name>
        <dbReference type="ChEBI" id="CHEBI:18420"/>
    </cofactor>
</comment>
<keyword evidence="1" id="KW-0595">Phospholipid degradation</keyword>
<comment type="catalytic activity">
    <reaction evidence="1">
        <text>a 1,2-diacyl-sn-glycero-3-phospho-(1'-sn-glycero-3'-phosphate) + H2O = a 1,2-diacyl-sn-glycero-3-phospho-(1'-sn-glycerol) + phosphate</text>
        <dbReference type="Rhea" id="RHEA:33751"/>
        <dbReference type="ChEBI" id="CHEBI:15377"/>
        <dbReference type="ChEBI" id="CHEBI:43474"/>
        <dbReference type="ChEBI" id="CHEBI:60110"/>
        <dbReference type="ChEBI" id="CHEBI:64716"/>
        <dbReference type="EC" id="3.1.3.27"/>
    </reaction>
</comment>
<protein>
    <recommendedName>
        <fullName evidence="1">Phosphatidylglycerophosphatase A</fullName>
        <ecNumber evidence="1">3.1.3.27</ecNumber>
    </recommendedName>
    <alternativeName>
        <fullName evidence="1">Phosphatidylglycerolphosphate phosphatase A</fullName>
    </alternativeName>
</protein>
<dbReference type="EC" id="3.1.3.27" evidence="1"/>
<dbReference type="PANTHER" id="PTHR36305:SF1">
    <property type="entry name" value="PHOSPHATIDYLGLYCEROPHOSPHATASE A"/>
    <property type="match status" value="1"/>
</dbReference>
<dbReference type="GO" id="GO:0008962">
    <property type="term" value="F:phosphatidylglycerophosphatase activity"/>
    <property type="evidence" value="ECO:0007669"/>
    <property type="project" value="UniProtKB-EC"/>
</dbReference>
<evidence type="ECO:0000313" key="5">
    <source>
        <dbReference type="Proteomes" id="UP000012019"/>
    </source>
</evidence>
<dbReference type="RefSeq" id="WP_009726100.1">
    <property type="nucleotide sequence ID" value="NZ_APHR01000027.1"/>
</dbReference>
<reference evidence="4 5" key="1">
    <citation type="journal article" date="2013" name="Genome Announc.">
        <title>Draft Genome Sequence of Methylophaga lonarensis MPLT, a Haloalkaliphilic (Non-Methane-Utilizing) Methylotroph.</title>
        <authorList>
            <person name="Shetty S.A."/>
            <person name="Marathe N.P."/>
            <person name="Munot H."/>
            <person name="Antony C.P."/>
            <person name="Dhotre D.P."/>
            <person name="Murrell J.C."/>
            <person name="Shouche Y.S."/>
        </authorList>
    </citation>
    <scope>NUCLEOTIDE SEQUENCE [LARGE SCALE GENOMIC DNA]</scope>
    <source>
        <strain evidence="4 5">MPL</strain>
    </source>
</reference>
<comment type="caution">
    <text evidence="4">The sequence shown here is derived from an EMBL/GenBank/DDBJ whole genome shotgun (WGS) entry which is preliminary data.</text>
</comment>
<keyword evidence="5" id="KW-1185">Reference proteome</keyword>
<dbReference type="EMBL" id="APHR01000027">
    <property type="protein sequence ID" value="EMR13312.1"/>
    <property type="molecule type" value="Genomic_DNA"/>
</dbReference>
<dbReference type="InterPro" id="IPR026037">
    <property type="entry name" value="PgpA"/>
</dbReference>
<feature type="transmembrane region" description="Helical" evidence="2">
    <location>
        <begin position="136"/>
        <end position="161"/>
    </location>
</feature>
<keyword evidence="1" id="KW-0442">Lipid degradation</keyword>
<dbReference type="SUPFAM" id="SSF101307">
    <property type="entry name" value="YutG-like"/>
    <property type="match status" value="1"/>
</dbReference>
<keyword evidence="1 2" id="KW-0472">Membrane</keyword>
<dbReference type="CDD" id="cd06971">
    <property type="entry name" value="PgpA"/>
    <property type="match status" value="1"/>
</dbReference>
<evidence type="ECO:0000313" key="4">
    <source>
        <dbReference type="EMBL" id="EMR13312.1"/>
    </source>
</evidence>
<evidence type="ECO:0000256" key="2">
    <source>
        <dbReference type="SAM" id="Phobius"/>
    </source>
</evidence>
<dbReference type="InterPro" id="IPR036681">
    <property type="entry name" value="PgpA-like_sf"/>
</dbReference>
<proteinExistence type="predicted"/>
<dbReference type="GO" id="GO:0046872">
    <property type="term" value="F:metal ion binding"/>
    <property type="evidence" value="ECO:0007669"/>
    <property type="project" value="UniProtKB-KW"/>
</dbReference>
<keyword evidence="1" id="KW-1208">Phospholipid metabolism</keyword>
<dbReference type="GO" id="GO:0009395">
    <property type="term" value="P:phospholipid catabolic process"/>
    <property type="evidence" value="ECO:0007669"/>
    <property type="project" value="UniProtKB-KW"/>
</dbReference>
<keyword evidence="2" id="KW-1133">Transmembrane helix</keyword>
<keyword evidence="1" id="KW-0443">Lipid metabolism</keyword>
<dbReference type="OrthoDB" id="9804091at2"/>
<dbReference type="AlphaFoldDB" id="M7P1J0"/>
<name>M7P1J0_9GAMM</name>